<evidence type="ECO:0000256" key="1">
    <source>
        <dbReference type="SAM" id="Phobius"/>
    </source>
</evidence>
<feature type="transmembrane region" description="Helical" evidence="1">
    <location>
        <begin position="32"/>
        <end position="51"/>
    </location>
</feature>
<evidence type="ECO:0000313" key="2">
    <source>
        <dbReference type="EMBL" id="GJD14751.1"/>
    </source>
</evidence>
<organism evidence="2 3">
    <name type="scientific">Bifidobacterium adolescentis</name>
    <dbReference type="NCBI Taxonomy" id="1680"/>
    <lineage>
        <taxon>Bacteria</taxon>
        <taxon>Bacillati</taxon>
        <taxon>Actinomycetota</taxon>
        <taxon>Actinomycetes</taxon>
        <taxon>Bifidobacteriales</taxon>
        <taxon>Bifidobacteriaceae</taxon>
        <taxon>Bifidobacterium</taxon>
    </lineage>
</organism>
<name>A0AAN4VNZ2_BIFAD</name>
<dbReference type="AlphaFoldDB" id="A0AAN4VNZ2"/>
<dbReference type="EMBL" id="BPPZ01000011">
    <property type="protein sequence ID" value="GJD14751.1"/>
    <property type="molecule type" value="Genomic_DNA"/>
</dbReference>
<gene>
    <name evidence="2" type="ORF">BIFAD42_17350</name>
</gene>
<keyword evidence="1" id="KW-0472">Membrane</keyword>
<keyword evidence="1" id="KW-1133">Transmembrane helix</keyword>
<evidence type="ECO:0000313" key="3">
    <source>
        <dbReference type="Proteomes" id="UP000886943"/>
    </source>
</evidence>
<sequence>MRCATSKAATRASPWTPIRTSSIVTMTHNYNLVFPTAIVIALCAGASVLTIKRIK</sequence>
<dbReference type="Proteomes" id="UP000886943">
    <property type="component" value="Unassembled WGS sequence"/>
</dbReference>
<keyword evidence="1" id="KW-0812">Transmembrane</keyword>
<dbReference type="RefSeq" id="WP_346974003.1">
    <property type="nucleotide sequence ID" value="NZ_JBDMUJ010000017.1"/>
</dbReference>
<proteinExistence type="predicted"/>
<accession>A0AAN4VNZ2</accession>
<comment type="caution">
    <text evidence="2">The sequence shown here is derived from an EMBL/GenBank/DDBJ whole genome shotgun (WGS) entry which is preliminary data.</text>
</comment>
<protein>
    <submittedName>
        <fullName evidence="2">Uncharacterized protein</fullName>
    </submittedName>
</protein>
<reference evidence="2" key="1">
    <citation type="submission" date="2021-08" db="EMBL/GenBank/DDBJ databases">
        <title>Draft genome sequence of the GABA producer Bifidobacterium adolescentis 4-2, isolated from healthy human feces.</title>
        <authorList>
            <person name="Altaib H."/>
            <person name="Niwa R."/>
            <person name="Abe M."/>
            <person name="Suzuki T."/>
        </authorList>
    </citation>
    <scope>NUCLEOTIDE SEQUENCE</scope>
    <source>
        <strain evidence="2">4-2</strain>
    </source>
</reference>